<dbReference type="GO" id="GO:0003677">
    <property type="term" value="F:DNA binding"/>
    <property type="evidence" value="ECO:0007669"/>
    <property type="project" value="UniProtKB-KW"/>
</dbReference>
<name>A0A9X2GQN2_9ACTN</name>
<protein>
    <submittedName>
        <fullName evidence="1">DNA-binding transcriptional regulator YbjK</fullName>
    </submittedName>
</protein>
<accession>A0A9X2GQN2</accession>
<proteinExistence type="predicted"/>
<organism evidence="1 2">
    <name type="scientific">Nonomuraea thailandensis</name>
    <dbReference type="NCBI Taxonomy" id="1188745"/>
    <lineage>
        <taxon>Bacteria</taxon>
        <taxon>Bacillati</taxon>
        <taxon>Actinomycetota</taxon>
        <taxon>Actinomycetes</taxon>
        <taxon>Streptosporangiales</taxon>
        <taxon>Streptosporangiaceae</taxon>
        <taxon>Nonomuraea</taxon>
    </lineage>
</organism>
<dbReference type="AlphaFoldDB" id="A0A9X2GQN2"/>
<reference evidence="1" key="1">
    <citation type="submission" date="2022-06" db="EMBL/GenBank/DDBJ databases">
        <title>Sequencing the genomes of 1000 actinobacteria strains.</title>
        <authorList>
            <person name="Klenk H.-P."/>
        </authorList>
    </citation>
    <scope>NUCLEOTIDE SEQUENCE</scope>
    <source>
        <strain evidence="1">DSM 46694</strain>
    </source>
</reference>
<keyword evidence="1" id="KW-0238">DNA-binding</keyword>
<comment type="caution">
    <text evidence="1">The sequence shown here is derived from an EMBL/GenBank/DDBJ whole genome shotgun (WGS) entry which is preliminary data.</text>
</comment>
<dbReference type="Proteomes" id="UP001139648">
    <property type="component" value="Unassembled WGS sequence"/>
</dbReference>
<keyword evidence="2" id="KW-1185">Reference proteome</keyword>
<dbReference type="RefSeq" id="WP_372513559.1">
    <property type="nucleotide sequence ID" value="NZ_BAABKA010000008.1"/>
</dbReference>
<gene>
    <name evidence="1" type="ORF">HD597_009177</name>
</gene>
<dbReference type="Gene3D" id="1.10.357.10">
    <property type="entry name" value="Tetracycline Repressor, domain 2"/>
    <property type="match status" value="1"/>
</dbReference>
<sequence>MIRRNTARRAALVDAAIEVPVEEGAHGLTFGAVDHPGRCPATWTSSTGS</sequence>
<evidence type="ECO:0000313" key="1">
    <source>
        <dbReference type="EMBL" id="MCP2362157.1"/>
    </source>
</evidence>
<dbReference type="EMBL" id="JAMZEB010000002">
    <property type="protein sequence ID" value="MCP2362157.1"/>
    <property type="molecule type" value="Genomic_DNA"/>
</dbReference>
<evidence type="ECO:0000313" key="2">
    <source>
        <dbReference type="Proteomes" id="UP001139648"/>
    </source>
</evidence>